<protein>
    <recommendedName>
        <fullName evidence="3">SnoaL-like domain-containing protein</fullName>
    </recommendedName>
</protein>
<reference evidence="1" key="1">
    <citation type="journal article" date="2023" name="Mol. Phylogenet. Evol.">
        <title>Genome-scale phylogeny and comparative genomics of the fungal order Sordariales.</title>
        <authorList>
            <person name="Hensen N."/>
            <person name="Bonometti L."/>
            <person name="Westerberg I."/>
            <person name="Brannstrom I.O."/>
            <person name="Guillou S."/>
            <person name="Cros-Aarteil S."/>
            <person name="Calhoun S."/>
            <person name="Haridas S."/>
            <person name="Kuo A."/>
            <person name="Mondo S."/>
            <person name="Pangilinan J."/>
            <person name="Riley R."/>
            <person name="LaButti K."/>
            <person name="Andreopoulos B."/>
            <person name="Lipzen A."/>
            <person name="Chen C."/>
            <person name="Yan M."/>
            <person name="Daum C."/>
            <person name="Ng V."/>
            <person name="Clum A."/>
            <person name="Steindorff A."/>
            <person name="Ohm R.A."/>
            <person name="Martin F."/>
            <person name="Silar P."/>
            <person name="Natvig D.O."/>
            <person name="Lalanne C."/>
            <person name="Gautier V."/>
            <person name="Ament-Velasquez S.L."/>
            <person name="Kruys A."/>
            <person name="Hutchinson M.I."/>
            <person name="Powell A.J."/>
            <person name="Barry K."/>
            <person name="Miller A.N."/>
            <person name="Grigoriev I.V."/>
            <person name="Debuchy R."/>
            <person name="Gladieux P."/>
            <person name="Hiltunen Thoren M."/>
            <person name="Johannesson H."/>
        </authorList>
    </citation>
    <scope>NUCLEOTIDE SEQUENCE</scope>
    <source>
        <strain evidence="1">PSN309</strain>
    </source>
</reference>
<organism evidence="1 2">
    <name type="scientific">Podospora australis</name>
    <dbReference type="NCBI Taxonomy" id="1536484"/>
    <lineage>
        <taxon>Eukaryota</taxon>
        <taxon>Fungi</taxon>
        <taxon>Dikarya</taxon>
        <taxon>Ascomycota</taxon>
        <taxon>Pezizomycotina</taxon>
        <taxon>Sordariomycetes</taxon>
        <taxon>Sordariomycetidae</taxon>
        <taxon>Sordariales</taxon>
        <taxon>Podosporaceae</taxon>
        <taxon>Podospora</taxon>
    </lineage>
</organism>
<sequence length="226" mass="24313">MVNLLNLTALAALVNINSPPFFFAARDFSPIANSSTHTIEAMATTTPTLRSTIETTVRNLIASYKAATRQQNVSLLSTGVAEDAIHIVGPRAYLPGPVLNPGPEYRLTKQQYEGYWSVGLPFVRNKNTEIKRLVVDAETKTASAHLVFSDEFVTADGKIVEDGGIKGMELELVIFLKMSEDGTEVKEMLEFCDAVGDPVHQGRVKELAKRAAGASSGANAATSQTA</sequence>
<proteinExistence type="predicted"/>
<reference evidence="1" key="2">
    <citation type="submission" date="2023-05" db="EMBL/GenBank/DDBJ databases">
        <authorList>
            <consortium name="Lawrence Berkeley National Laboratory"/>
            <person name="Steindorff A."/>
            <person name="Hensen N."/>
            <person name="Bonometti L."/>
            <person name="Westerberg I."/>
            <person name="Brannstrom I.O."/>
            <person name="Guillou S."/>
            <person name="Cros-Aarteil S."/>
            <person name="Calhoun S."/>
            <person name="Haridas S."/>
            <person name="Kuo A."/>
            <person name="Mondo S."/>
            <person name="Pangilinan J."/>
            <person name="Riley R."/>
            <person name="Labutti K."/>
            <person name="Andreopoulos B."/>
            <person name="Lipzen A."/>
            <person name="Chen C."/>
            <person name="Yanf M."/>
            <person name="Daum C."/>
            <person name="Ng V."/>
            <person name="Clum A."/>
            <person name="Ohm R."/>
            <person name="Martin F."/>
            <person name="Silar P."/>
            <person name="Natvig D."/>
            <person name="Lalanne C."/>
            <person name="Gautier V."/>
            <person name="Ament-Velasquez S.L."/>
            <person name="Kruys A."/>
            <person name="Hutchinson M.I."/>
            <person name="Powell A.J."/>
            <person name="Barry K."/>
            <person name="Miller A.N."/>
            <person name="Grigoriev I.V."/>
            <person name="Debuchy R."/>
            <person name="Gladieux P."/>
            <person name="Thoren M.H."/>
            <person name="Johannesson H."/>
        </authorList>
    </citation>
    <scope>NUCLEOTIDE SEQUENCE</scope>
    <source>
        <strain evidence="1">PSN309</strain>
    </source>
</reference>
<keyword evidence="2" id="KW-1185">Reference proteome</keyword>
<accession>A0AAN6WLI6</accession>
<dbReference type="AlphaFoldDB" id="A0AAN6WLI6"/>
<evidence type="ECO:0008006" key="3">
    <source>
        <dbReference type="Google" id="ProtNLM"/>
    </source>
</evidence>
<dbReference type="Proteomes" id="UP001302126">
    <property type="component" value="Unassembled WGS sequence"/>
</dbReference>
<comment type="caution">
    <text evidence="1">The sequence shown here is derived from an EMBL/GenBank/DDBJ whole genome shotgun (WGS) entry which is preliminary data.</text>
</comment>
<dbReference type="EMBL" id="MU864522">
    <property type="protein sequence ID" value="KAK4183823.1"/>
    <property type="molecule type" value="Genomic_DNA"/>
</dbReference>
<evidence type="ECO:0000313" key="2">
    <source>
        <dbReference type="Proteomes" id="UP001302126"/>
    </source>
</evidence>
<name>A0AAN6WLI6_9PEZI</name>
<gene>
    <name evidence="1" type="ORF">QBC35DRAFT_83646</name>
</gene>
<evidence type="ECO:0000313" key="1">
    <source>
        <dbReference type="EMBL" id="KAK4183823.1"/>
    </source>
</evidence>